<organism evidence="2 3">
    <name type="scientific">Devosia algicola</name>
    <dbReference type="NCBI Taxonomy" id="3026418"/>
    <lineage>
        <taxon>Bacteria</taxon>
        <taxon>Pseudomonadati</taxon>
        <taxon>Pseudomonadota</taxon>
        <taxon>Alphaproteobacteria</taxon>
        <taxon>Hyphomicrobiales</taxon>
        <taxon>Devosiaceae</taxon>
        <taxon>Devosia</taxon>
    </lineage>
</organism>
<name>A0ABY7YSZ3_9HYPH</name>
<dbReference type="Proteomes" id="UP001220530">
    <property type="component" value="Chromosome"/>
</dbReference>
<evidence type="ECO:0000256" key="1">
    <source>
        <dbReference type="ARBA" id="ARBA00022764"/>
    </source>
</evidence>
<sequence length="197" mass="21893">MEAVSKYFYYDKQFFADNNLSVPTSFNGVLDLCKAIRKINPSIVPLPIGNSERWHVVHYMTVLNERVLGIDGTKADYDLSASDADLFTDPGYVEAWNKLLELQDAGCFQDAPNATSPEVAWSMFSSQISPMIYCGTWCMSTFNKDGFTDYALFRFPPVEGGKSDGTTNMVVPQGMQVSSKTQHPEEAVAWLSLPCDA</sequence>
<dbReference type="EMBL" id="CP118246">
    <property type="protein sequence ID" value="WDR04369.1"/>
    <property type="molecule type" value="Genomic_DNA"/>
</dbReference>
<evidence type="ECO:0000313" key="3">
    <source>
        <dbReference type="Proteomes" id="UP001220530"/>
    </source>
</evidence>
<proteinExistence type="predicted"/>
<keyword evidence="3" id="KW-1185">Reference proteome</keyword>
<dbReference type="Gene3D" id="3.40.190.10">
    <property type="entry name" value="Periplasmic binding protein-like II"/>
    <property type="match status" value="2"/>
</dbReference>
<reference evidence="2 3" key="1">
    <citation type="submission" date="2023-02" db="EMBL/GenBank/DDBJ databases">
        <title>Devosia algicola sp. nov., isolated from the phycosphere of marine algae.</title>
        <authorList>
            <person name="Kim J.M."/>
            <person name="Lee J.K."/>
            <person name="Choi B.J."/>
            <person name="Bayburt H."/>
            <person name="Jeon C.O."/>
        </authorList>
    </citation>
    <scope>NUCLEOTIDE SEQUENCE [LARGE SCALE GENOMIC DNA]</scope>
    <source>
        <strain evidence="2 3">G20-9</strain>
    </source>
</reference>
<evidence type="ECO:0000313" key="2">
    <source>
        <dbReference type="EMBL" id="WDR04369.1"/>
    </source>
</evidence>
<gene>
    <name evidence="2" type="ORF">PSQ19_18635</name>
</gene>
<dbReference type="RefSeq" id="WP_282220751.1">
    <property type="nucleotide sequence ID" value="NZ_CP118246.1"/>
</dbReference>
<dbReference type="InterPro" id="IPR006059">
    <property type="entry name" value="SBP"/>
</dbReference>
<dbReference type="SUPFAM" id="SSF53850">
    <property type="entry name" value="Periplasmic binding protein-like II"/>
    <property type="match status" value="1"/>
</dbReference>
<keyword evidence="1" id="KW-0574">Periplasm</keyword>
<protein>
    <submittedName>
        <fullName evidence="2">Extracellular solute-binding protein</fullName>
    </submittedName>
</protein>
<dbReference type="Pfam" id="PF13416">
    <property type="entry name" value="SBP_bac_8"/>
    <property type="match status" value="1"/>
</dbReference>
<accession>A0ABY7YSZ3</accession>